<keyword evidence="3" id="KW-1185">Reference proteome</keyword>
<organism evidence="2 3">
    <name type="scientific">Phreatobacter cathodiphilus</name>
    <dbReference type="NCBI Taxonomy" id="1868589"/>
    <lineage>
        <taxon>Bacteria</taxon>
        <taxon>Pseudomonadati</taxon>
        <taxon>Pseudomonadota</taxon>
        <taxon>Alphaproteobacteria</taxon>
        <taxon>Hyphomicrobiales</taxon>
        <taxon>Phreatobacteraceae</taxon>
        <taxon>Phreatobacter</taxon>
    </lineage>
</organism>
<gene>
    <name evidence="2" type="ORF">C6569_09020</name>
</gene>
<dbReference type="Proteomes" id="UP000237889">
    <property type="component" value="Chromosome"/>
</dbReference>
<dbReference type="KEGG" id="phr:C6569_09020"/>
<sequence length="76" mass="8379">MAAAASPRVGREDVAAYVARLAAEMVELARVADLHLLAYLADMTRLEAEQQVRLLRRTPQIGPAPQARDTRPPESR</sequence>
<evidence type="ECO:0000313" key="3">
    <source>
        <dbReference type="Proteomes" id="UP000237889"/>
    </source>
</evidence>
<evidence type="ECO:0000313" key="2">
    <source>
        <dbReference type="EMBL" id="AVO45191.1"/>
    </source>
</evidence>
<protein>
    <submittedName>
        <fullName evidence="2">Uncharacterized protein</fullName>
    </submittedName>
</protein>
<proteinExistence type="predicted"/>
<name>A0A2S0NB85_9HYPH</name>
<dbReference type="AlphaFoldDB" id="A0A2S0NB85"/>
<dbReference type="EMBL" id="CP027668">
    <property type="protein sequence ID" value="AVO45191.1"/>
    <property type="molecule type" value="Genomic_DNA"/>
</dbReference>
<evidence type="ECO:0000256" key="1">
    <source>
        <dbReference type="SAM" id="MobiDB-lite"/>
    </source>
</evidence>
<reference evidence="2 3" key="1">
    <citation type="submission" date="2018-03" db="EMBL/GenBank/DDBJ databases">
        <title>Genome sequencing of Phreatobacter sp.</title>
        <authorList>
            <person name="Kim S.-J."/>
            <person name="Heo J."/>
            <person name="Kwon S.-W."/>
        </authorList>
    </citation>
    <scope>NUCLEOTIDE SEQUENCE [LARGE SCALE GENOMIC DNA]</scope>
    <source>
        <strain evidence="2 3">S-12</strain>
    </source>
</reference>
<accession>A0A2S0NB85</accession>
<feature type="region of interest" description="Disordered" evidence="1">
    <location>
        <begin position="55"/>
        <end position="76"/>
    </location>
</feature>